<dbReference type="PROSITE" id="PS50157">
    <property type="entry name" value="ZINC_FINGER_C2H2_2"/>
    <property type="match status" value="3"/>
</dbReference>
<dbReference type="Pfam" id="PF12874">
    <property type="entry name" value="zf-met"/>
    <property type="match status" value="1"/>
</dbReference>
<feature type="domain" description="C2H2-type" evidence="2">
    <location>
        <begin position="32"/>
        <end position="58"/>
    </location>
</feature>
<evidence type="ECO:0000313" key="4">
    <source>
        <dbReference type="Proteomes" id="UP000008177"/>
    </source>
</evidence>
<dbReference type="OrthoDB" id="6105938at2759"/>
<dbReference type="InterPro" id="IPR013087">
    <property type="entry name" value="Znf_C2H2_type"/>
</dbReference>
<dbReference type="SUPFAM" id="SSF57667">
    <property type="entry name" value="beta-beta-alpha zinc fingers"/>
    <property type="match status" value="1"/>
</dbReference>
<name>G2YPC6_BOTF4</name>
<dbReference type="Gene3D" id="3.30.160.60">
    <property type="entry name" value="Classic Zinc Finger"/>
    <property type="match status" value="1"/>
</dbReference>
<feature type="domain" description="C2H2-type" evidence="2">
    <location>
        <begin position="61"/>
        <end position="89"/>
    </location>
</feature>
<keyword evidence="1" id="KW-0863">Zinc-finger</keyword>
<dbReference type="PROSITE" id="PS00028">
    <property type="entry name" value="ZINC_FINGER_C2H2_1"/>
    <property type="match status" value="1"/>
</dbReference>
<dbReference type="InParanoid" id="G2YPC6"/>
<dbReference type="InterPro" id="IPR036236">
    <property type="entry name" value="Znf_C2H2_sf"/>
</dbReference>
<feature type="domain" description="C2H2-type" evidence="2">
    <location>
        <begin position="3"/>
        <end position="29"/>
    </location>
</feature>
<dbReference type="HOGENOM" id="CLU_053382_0_0_1"/>
<evidence type="ECO:0000256" key="1">
    <source>
        <dbReference type="PROSITE-ProRule" id="PRU00042"/>
    </source>
</evidence>
<evidence type="ECO:0000313" key="3">
    <source>
        <dbReference type="EMBL" id="CCD53474.1"/>
    </source>
</evidence>
<dbReference type="PANTHER" id="PTHR38846">
    <property type="entry name" value="C3H1-TYPE DOMAIN-CONTAINING PROTEIN"/>
    <property type="match status" value="1"/>
</dbReference>
<reference evidence="4" key="1">
    <citation type="journal article" date="2011" name="PLoS Genet.">
        <title>Genomic analysis of the necrotrophic fungal pathogens Sclerotinia sclerotiorum and Botrytis cinerea.</title>
        <authorList>
            <person name="Amselem J."/>
            <person name="Cuomo C.A."/>
            <person name="van Kan J.A."/>
            <person name="Viaud M."/>
            <person name="Benito E.P."/>
            <person name="Couloux A."/>
            <person name="Coutinho P.M."/>
            <person name="de Vries R.P."/>
            <person name="Dyer P.S."/>
            <person name="Fillinger S."/>
            <person name="Fournier E."/>
            <person name="Gout L."/>
            <person name="Hahn M."/>
            <person name="Kohn L."/>
            <person name="Lapalu N."/>
            <person name="Plummer K.M."/>
            <person name="Pradier J.M."/>
            <person name="Quevillon E."/>
            <person name="Sharon A."/>
            <person name="Simon A."/>
            <person name="ten Have A."/>
            <person name="Tudzynski B."/>
            <person name="Tudzynski P."/>
            <person name="Wincker P."/>
            <person name="Andrew M."/>
            <person name="Anthouard V."/>
            <person name="Beever R.E."/>
            <person name="Beffa R."/>
            <person name="Benoit I."/>
            <person name="Bouzid O."/>
            <person name="Brault B."/>
            <person name="Chen Z."/>
            <person name="Choquer M."/>
            <person name="Collemare J."/>
            <person name="Cotton P."/>
            <person name="Danchin E.G."/>
            <person name="Da Silva C."/>
            <person name="Gautier A."/>
            <person name="Giraud C."/>
            <person name="Giraud T."/>
            <person name="Gonzalez C."/>
            <person name="Grossetete S."/>
            <person name="Guldener U."/>
            <person name="Henrissat B."/>
            <person name="Howlett B.J."/>
            <person name="Kodira C."/>
            <person name="Kretschmer M."/>
            <person name="Lappartient A."/>
            <person name="Leroch M."/>
            <person name="Levis C."/>
            <person name="Mauceli E."/>
            <person name="Neuveglise C."/>
            <person name="Oeser B."/>
            <person name="Pearson M."/>
            <person name="Poulain J."/>
            <person name="Poussereau N."/>
            <person name="Quesneville H."/>
            <person name="Rascle C."/>
            <person name="Schumacher J."/>
            <person name="Segurens B."/>
            <person name="Sexton A."/>
            <person name="Silva E."/>
            <person name="Sirven C."/>
            <person name="Soanes D.M."/>
            <person name="Talbot N.J."/>
            <person name="Templeton M."/>
            <person name="Yandava C."/>
            <person name="Yarden O."/>
            <person name="Zeng Q."/>
            <person name="Rollins J.A."/>
            <person name="Lebrun M.H."/>
            <person name="Dickman M."/>
        </authorList>
    </citation>
    <scope>NUCLEOTIDE SEQUENCE [LARGE SCALE GENOMIC DNA]</scope>
    <source>
        <strain evidence="4">T4</strain>
    </source>
</reference>
<gene>
    <name evidence="3" type="ORF">BofuT4_P135190.1</name>
</gene>
<evidence type="ECO:0000259" key="2">
    <source>
        <dbReference type="PROSITE" id="PS50157"/>
    </source>
</evidence>
<protein>
    <submittedName>
        <fullName evidence="3">Similar to transcription factor Zn, C2H2</fullName>
    </submittedName>
</protein>
<dbReference type="PANTHER" id="PTHR38846:SF1">
    <property type="entry name" value="C3H1-TYPE DOMAIN-CONTAINING PROTEIN"/>
    <property type="match status" value="1"/>
</dbReference>
<keyword evidence="1" id="KW-0862">Zinc</keyword>
<keyword evidence="1" id="KW-0479">Metal-binding</keyword>
<dbReference type="Proteomes" id="UP000008177">
    <property type="component" value="Unplaced contigs"/>
</dbReference>
<dbReference type="GO" id="GO:0008270">
    <property type="term" value="F:zinc ion binding"/>
    <property type="evidence" value="ECO:0007669"/>
    <property type="project" value="UniProtKB-KW"/>
</dbReference>
<dbReference type="SMART" id="SM00355">
    <property type="entry name" value="ZnF_C2H2"/>
    <property type="match status" value="3"/>
</dbReference>
<proteinExistence type="predicted"/>
<dbReference type="AlphaFoldDB" id="G2YPC6"/>
<sequence length="250" mass="29044">MSFHCGSCNRHYGSQKALQQHVRDSPVHALPFDCNSCDRSFNSGEALQQHLRYSTSHTLTFGCDDCDQSFGSGEALDQHLLDSHIYQQHINTSLDVFFCSFPTFNYDRSLPPATSYASLQRHERWQRNSTASEDAWKRYQSALESELHMWYGAEDDLTAWHALCRAVGIEPLPNTCKRCEEAVRRTYVNIVDLIEWGRSERTEKVDTFLDLAELRAYTMEEHKIFVNPFNDRSSNGVLRHLLRKIFRKTR</sequence>
<dbReference type="STRING" id="999810.G2YPC6"/>
<organism evidence="3 4">
    <name type="scientific">Botryotinia fuckeliana (strain T4)</name>
    <name type="common">Noble rot fungus</name>
    <name type="synonym">Botrytis cinerea</name>
    <dbReference type="NCBI Taxonomy" id="999810"/>
    <lineage>
        <taxon>Eukaryota</taxon>
        <taxon>Fungi</taxon>
        <taxon>Dikarya</taxon>
        <taxon>Ascomycota</taxon>
        <taxon>Pezizomycotina</taxon>
        <taxon>Leotiomycetes</taxon>
        <taxon>Helotiales</taxon>
        <taxon>Sclerotiniaceae</taxon>
        <taxon>Botrytis</taxon>
    </lineage>
</organism>
<dbReference type="EMBL" id="FQ790347">
    <property type="protein sequence ID" value="CCD53474.1"/>
    <property type="molecule type" value="Genomic_DNA"/>
</dbReference>
<accession>G2YPC6</accession>